<dbReference type="EMBL" id="CAADFK010000096">
    <property type="protein sequence ID" value="VFK16484.1"/>
    <property type="molecule type" value="Genomic_DNA"/>
</dbReference>
<protein>
    <submittedName>
        <fullName evidence="2">Uncharacterized protein</fullName>
    </submittedName>
</protein>
<reference evidence="2" key="1">
    <citation type="submission" date="2019-02" db="EMBL/GenBank/DDBJ databases">
        <authorList>
            <person name="Gruber-Vodicka R. H."/>
            <person name="Seah K. B. B."/>
        </authorList>
    </citation>
    <scope>NUCLEOTIDE SEQUENCE</scope>
    <source>
        <strain evidence="2">BECK_S313</strain>
    </source>
</reference>
<evidence type="ECO:0000313" key="2">
    <source>
        <dbReference type="EMBL" id="VFK16484.1"/>
    </source>
</evidence>
<dbReference type="AlphaFoldDB" id="A0A450WHI3"/>
<gene>
    <name evidence="2" type="ORF">BECKLPF1236B_GA0070989_109610</name>
</gene>
<sequence>MAKVRWATDISRRSTAGGDTPRGDMLWVEPLSPVVRIDLRIGKIKIPEKPAPKEHPVWILLLR</sequence>
<organism evidence="2">
    <name type="scientific">Candidatus Kentrum sp. LPFa</name>
    <dbReference type="NCBI Taxonomy" id="2126335"/>
    <lineage>
        <taxon>Bacteria</taxon>
        <taxon>Pseudomonadati</taxon>
        <taxon>Pseudomonadota</taxon>
        <taxon>Gammaproteobacteria</taxon>
        <taxon>Candidatus Kentrum</taxon>
    </lineage>
</organism>
<feature type="region of interest" description="Disordered" evidence="1">
    <location>
        <begin position="1"/>
        <end position="22"/>
    </location>
</feature>
<evidence type="ECO:0000256" key="1">
    <source>
        <dbReference type="SAM" id="MobiDB-lite"/>
    </source>
</evidence>
<accession>A0A450WHI3</accession>
<name>A0A450WHI3_9GAMM</name>
<proteinExistence type="predicted"/>